<dbReference type="Proteomes" id="UP000245263">
    <property type="component" value="Chromosome 1"/>
</dbReference>
<dbReference type="SUPFAM" id="SSF56747">
    <property type="entry name" value="Prim-pol domain"/>
    <property type="match status" value="1"/>
</dbReference>
<reference evidence="2 3" key="1">
    <citation type="submission" date="2021-08" db="EMBL/GenBank/DDBJ databases">
        <title>Complete genome sequence of Leptospira kobayashii strain E30.</title>
        <authorList>
            <person name="Nakao R."/>
            <person name="Nakamura S."/>
            <person name="Masuzawa T."/>
            <person name="Koizumi N."/>
        </authorList>
    </citation>
    <scope>NUCLEOTIDE SEQUENCE [LARGE SCALE GENOMIC DNA]</scope>
    <source>
        <strain evidence="2 3">E30</strain>
    </source>
</reference>
<proteinExistence type="predicted"/>
<sequence>MGNGNSNYYNLIDKRLPKKLQNLAYILLKKYVEYDEIKKKPVKKPLSGIKWADIKYSWNETYLDRVSEYFKLETRYNKTSRKHYLNNQLNIGLILDFTDLLVIDVDNAENTFKQLEIVSKFTSISNSKAISELLELFNNTFSVTSGNGGFHYYFRLENKPNSKYFTRKTKCLKLNKLLDFGDEQVLKSGLSEDQALDFDLLGTGNIILPPSKFFFKRTENKTVMSDDWEHNEYQIYNDNEILSIDESILDQIFDTSKNSKQNLIKKKVKQIPLLQNNILNLIKDFQTNDINQYSQAMIDELSKDQEASLIYKDYIQTQNPNVLVQFEEKKEIFLKTLLHDNYPYEFFYDQWKTKNCAYNNYSVNKPEVFRAKFLTNLYTSQFTKKYSEKLDRSSFEYGFIKSQLIRNIPIELIWTIIKHDFLGEVKITDRNYFIQLADKVQADMRASNRVSGDRIYHKLTNFSADTQCIDYTYYFKGSASNCAKIFQTIVERALKLASANNIIPKNNFHLNYESMYQISLLSGVSLQTTSRCLKKLESKRFIKIRKKTATLLNEDNEPEIKELIFLGTIEISRDMKFKLIDSSVYTPELLPELSKIKGIGNLGSILFTKLFDSEYSKNLKEIYQLFPNTKNKTTTIKQKLNLLVEYGFVEYNSELKAYKSSELGLSTKLKNAKDTEYKKSMLEFIAKVDPEHIPSDISNYRVTKNFKNGSRLRIPKLKPFNTFSHYSKEYSQNRTYWNEYKNTNYKEEKMRS</sequence>
<dbReference type="EMBL" id="AP025028">
    <property type="protein sequence ID" value="BDA78584.1"/>
    <property type="molecule type" value="Genomic_DNA"/>
</dbReference>
<name>A0ABM7UIK4_9LEPT</name>
<organism evidence="2 3">
    <name type="scientific">Leptospira kobayashii</name>
    <dbReference type="NCBI Taxonomy" id="1917830"/>
    <lineage>
        <taxon>Bacteria</taxon>
        <taxon>Pseudomonadati</taxon>
        <taxon>Spirochaetota</taxon>
        <taxon>Spirochaetia</taxon>
        <taxon>Leptospirales</taxon>
        <taxon>Leptospiraceae</taxon>
        <taxon>Leptospira</taxon>
    </lineage>
</organism>
<accession>A0ABM7UIK4</accession>
<dbReference type="InterPro" id="IPR015330">
    <property type="entry name" value="DNA_primase/pol_bifunc_N"/>
</dbReference>
<evidence type="ECO:0000313" key="2">
    <source>
        <dbReference type="EMBL" id="BDA78584.1"/>
    </source>
</evidence>
<dbReference type="Pfam" id="PF09250">
    <property type="entry name" value="Prim-Pol"/>
    <property type="match status" value="1"/>
</dbReference>
<protein>
    <recommendedName>
        <fullName evidence="1">DNA primase/polymerase bifunctional N-terminal domain-containing protein</fullName>
    </recommendedName>
</protein>
<keyword evidence="3" id="KW-1185">Reference proteome</keyword>
<evidence type="ECO:0000259" key="1">
    <source>
        <dbReference type="Pfam" id="PF09250"/>
    </source>
</evidence>
<feature type="domain" description="DNA primase/polymerase bifunctional N-terminal" evidence="1">
    <location>
        <begin position="86"/>
        <end position="213"/>
    </location>
</feature>
<evidence type="ECO:0000313" key="3">
    <source>
        <dbReference type="Proteomes" id="UP000245263"/>
    </source>
</evidence>
<gene>
    <name evidence="2" type="ORF">LPTSP3_g15140</name>
</gene>
<dbReference type="RefSeq" id="WP_109018505.1">
    <property type="nucleotide sequence ID" value="NZ_AP025028.1"/>
</dbReference>